<dbReference type="EMBL" id="MT143347">
    <property type="protein sequence ID" value="QJA95824.1"/>
    <property type="molecule type" value="Genomic_DNA"/>
</dbReference>
<proteinExistence type="predicted"/>
<organism evidence="1">
    <name type="scientific">viral metagenome</name>
    <dbReference type="NCBI Taxonomy" id="1070528"/>
    <lineage>
        <taxon>unclassified sequences</taxon>
        <taxon>metagenomes</taxon>
        <taxon>organismal metagenomes</taxon>
    </lineage>
</organism>
<gene>
    <name evidence="1" type="ORF">MM415B05145_0006</name>
</gene>
<protein>
    <submittedName>
        <fullName evidence="1">Uncharacterized protein</fullName>
    </submittedName>
</protein>
<dbReference type="AlphaFoldDB" id="A0A6M3LQU7"/>
<sequence>MTKRTALIVIAGIASACVVLADNELNLSQGWQYNKNGRQRIKSTVSTRYNVNGNGVIENVQLITTNEVGDLLDLGGVTDPGFAAFKNLGVNFTMSTNGVYTNLIEIGSWDANSNFVVFLSIETNRSCQTWIGTAAPRARTIGTNSVQLDYVIMDK</sequence>
<reference evidence="1" key="1">
    <citation type="submission" date="2020-03" db="EMBL/GenBank/DDBJ databases">
        <title>The deep terrestrial virosphere.</title>
        <authorList>
            <person name="Holmfeldt K."/>
            <person name="Nilsson E."/>
            <person name="Simone D."/>
            <person name="Lopez-Fernandez M."/>
            <person name="Wu X."/>
            <person name="de Brujin I."/>
            <person name="Lundin D."/>
            <person name="Andersson A."/>
            <person name="Bertilsson S."/>
            <person name="Dopson M."/>
        </authorList>
    </citation>
    <scope>NUCLEOTIDE SEQUENCE</scope>
    <source>
        <strain evidence="1">MM415B05145</strain>
    </source>
</reference>
<dbReference type="PROSITE" id="PS51257">
    <property type="entry name" value="PROKAR_LIPOPROTEIN"/>
    <property type="match status" value="1"/>
</dbReference>
<accession>A0A6M3LQU7</accession>
<evidence type="ECO:0000313" key="1">
    <source>
        <dbReference type="EMBL" id="QJA95824.1"/>
    </source>
</evidence>
<name>A0A6M3LQU7_9ZZZZ</name>